<name>A0A2T0X1X5_9RHOB</name>
<reference evidence="6 7" key="1">
    <citation type="submission" date="2018-03" db="EMBL/GenBank/DDBJ databases">
        <title>Genomic Encyclopedia of Archaeal and Bacterial Type Strains, Phase II (KMG-II): from individual species to whole genera.</title>
        <authorList>
            <person name="Goeker M."/>
        </authorList>
    </citation>
    <scope>NUCLEOTIDE SEQUENCE [LARGE SCALE GENOMIC DNA]</scope>
    <source>
        <strain evidence="6 7">DSM 29318</strain>
    </source>
</reference>
<comment type="similarity">
    <text evidence="2">Belongs to the virb1 family.</text>
</comment>
<comment type="similarity">
    <text evidence="1">Belongs to the transglycosylase Slt family.</text>
</comment>
<evidence type="ECO:0000256" key="4">
    <source>
        <dbReference type="SAM" id="SignalP"/>
    </source>
</evidence>
<dbReference type="PANTHER" id="PTHR37423">
    <property type="entry name" value="SOLUBLE LYTIC MUREIN TRANSGLYCOSYLASE-RELATED"/>
    <property type="match status" value="1"/>
</dbReference>
<feature type="chain" id="PRO_5015407783" evidence="4">
    <location>
        <begin position="20"/>
        <end position="677"/>
    </location>
</feature>
<dbReference type="GO" id="GO:0016020">
    <property type="term" value="C:membrane"/>
    <property type="evidence" value="ECO:0007669"/>
    <property type="project" value="InterPro"/>
</dbReference>
<comment type="caution">
    <text evidence="6">The sequence shown here is derived from an EMBL/GenBank/DDBJ whole genome shotgun (WGS) entry which is preliminary data.</text>
</comment>
<dbReference type="Pfam" id="PF01464">
    <property type="entry name" value="SLT"/>
    <property type="match status" value="1"/>
</dbReference>
<dbReference type="SUPFAM" id="SSF53955">
    <property type="entry name" value="Lysozyme-like"/>
    <property type="match status" value="1"/>
</dbReference>
<keyword evidence="3 4" id="KW-0732">Signal</keyword>
<dbReference type="InterPro" id="IPR008939">
    <property type="entry name" value="Lytic_TGlycosylase_superhlx_U"/>
</dbReference>
<dbReference type="Proteomes" id="UP000238801">
    <property type="component" value="Unassembled WGS sequence"/>
</dbReference>
<feature type="signal peptide" evidence="4">
    <location>
        <begin position="1"/>
        <end position="19"/>
    </location>
</feature>
<dbReference type="Gene3D" id="1.25.20.10">
    <property type="entry name" value="Bacterial muramidases"/>
    <property type="match status" value="1"/>
</dbReference>
<dbReference type="PANTHER" id="PTHR37423:SF2">
    <property type="entry name" value="MEMBRANE-BOUND LYTIC MUREIN TRANSGLYCOSYLASE C"/>
    <property type="match status" value="1"/>
</dbReference>
<evidence type="ECO:0000313" key="7">
    <source>
        <dbReference type="Proteomes" id="UP000238801"/>
    </source>
</evidence>
<dbReference type="OrthoDB" id="9815002at2"/>
<proteinExistence type="inferred from homology"/>
<dbReference type="InterPro" id="IPR000189">
    <property type="entry name" value="Transglyc_AS"/>
</dbReference>
<dbReference type="GO" id="GO:0004553">
    <property type="term" value="F:hydrolase activity, hydrolyzing O-glycosyl compounds"/>
    <property type="evidence" value="ECO:0007669"/>
    <property type="project" value="InterPro"/>
</dbReference>
<evidence type="ECO:0000256" key="3">
    <source>
        <dbReference type="ARBA" id="ARBA00022729"/>
    </source>
</evidence>
<dbReference type="InterPro" id="IPR008258">
    <property type="entry name" value="Transglycosylase_SLT_dom_1"/>
</dbReference>
<evidence type="ECO:0000256" key="2">
    <source>
        <dbReference type="ARBA" id="ARBA00009387"/>
    </source>
</evidence>
<dbReference type="AlphaFoldDB" id="A0A2T0X1X5"/>
<dbReference type="EMBL" id="PVTT01000002">
    <property type="protein sequence ID" value="PRY92917.1"/>
    <property type="molecule type" value="Genomic_DNA"/>
</dbReference>
<dbReference type="GO" id="GO:0000270">
    <property type="term" value="P:peptidoglycan metabolic process"/>
    <property type="evidence" value="ECO:0007669"/>
    <property type="project" value="InterPro"/>
</dbReference>
<sequence length="677" mass="73473">MSRALAIVMLCLGAAPLAAQDLAPVSSLRPEARGEGPSARVASMGTQAPARFAGAALERAMEHVRARRWGDALSAAGGDGTAARDVVLWHALRARQGTWDQAADFVARNGEWPGMPLLKARAERLMPAGLPAAEVLRWFEDHEPQTATGALRYAAALREAGEAEAADAVLAIGWSEGLPMSPGTERQYLFAAGDILDGLHEARMDALLWAGHSESATRQMARVGEGWQALARARMALRAGQRDGVNALIAAVPGSHADDAGLAYERFVWRLDRGLEETALDLMLERSDSAERLGRPELWSEVRLDEARALMIRGEARDAYRMASRHRIPEDTEEGVRRATLEWLAGYVALRQLGDAETALRHFREAARTVETPVSVARMGYWQGRALDALGRADEAREAYAAAARFQTAFYGQLAAEAAGLPVDPALAGDLSAEDGALPDTDMLGTVELLLAAGERRLAARFVAHLAESQDRAGMIALGEWVQRRDPYLEVIFGKRAARYGAVLPEFYFPVHPMAEADIPIPTEMALAVARQESEFHPGAGSPVGAQGLMQLMPGTAQDVTRDLGLSYSHARLTSDPEYNATLGAEYLRQLEARFGFNVPMIAAGYNAGPGRPLRWARPGFDPRGATVEEAVDWVERIPFDETRNYVMRVTEGMGVYRQRLAGEPVPLSTGEMLTGR</sequence>
<evidence type="ECO:0000313" key="6">
    <source>
        <dbReference type="EMBL" id="PRY92917.1"/>
    </source>
</evidence>
<dbReference type="Gene3D" id="1.10.530.10">
    <property type="match status" value="1"/>
</dbReference>
<protein>
    <submittedName>
        <fullName evidence="6">Soluble lytic murein transglycosylase</fullName>
    </submittedName>
</protein>
<feature type="domain" description="Transglycosylase SLT" evidence="5">
    <location>
        <begin position="521"/>
        <end position="618"/>
    </location>
</feature>
<organism evidence="6 7">
    <name type="scientific">Hasllibacter halocynthiae</name>
    <dbReference type="NCBI Taxonomy" id="595589"/>
    <lineage>
        <taxon>Bacteria</taxon>
        <taxon>Pseudomonadati</taxon>
        <taxon>Pseudomonadota</taxon>
        <taxon>Alphaproteobacteria</taxon>
        <taxon>Rhodobacterales</taxon>
        <taxon>Roseobacteraceae</taxon>
        <taxon>Hasllibacter</taxon>
    </lineage>
</organism>
<dbReference type="SUPFAM" id="SSF48435">
    <property type="entry name" value="Bacterial muramidases"/>
    <property type="match status" value="1"/>
</dbReference>
<keyword evidence="7" id="KW-1185">Reference proteome</keyword>
<accession>A0A2T0X1X5</accession>
<dbReference type="InterPro" id="IPR023346">
    <property type="entry name" value="Lysozyme-like_dom_sf"/>
</dbReference>
<dbReference type="GO" id="GO:0008933">
    <property type="term" value="F:peptidoglycan lytic transglycosylase activity"/>
    <property type="evidence" value="ECO:0007669"/>
    <property type="project" value="InterPro"/>
</dbReference>
<dbReference type="PROSITE" id="PS00922">
    <property type="entry name" value="TRANSGLYCOSYLASE"/>
    <property type="match status" value="1"/>
</dbReference>
<evidence type="ECO:0000256" key="1">
    <source>
        <dbReference type="ARBA" id="ARBA00007734"/>
    </source>
</evidence>
<dbReference type="CDD" id="cd13401">
    <property type="entry name" value="Slt70-like"/>
    <property type="match status" value="1"/>
</dbReference>
<gene>
    <name evidence="6" type="ORF">BCF33_1780</name>
</gene>
<evidence type="ECO:0000259" key="5">
    <source>
        <dbReference type="Pfam" id="PF01464"/>
    </source>
</evidence>
<dbReference type="RefSeq" id="WP_106160568.1">
    <property type="nucleotide sequence ID" value="NZ_PVTT01000002.1"/>
</dbReference>
<dbReference type="GO" id="GO:0042597">
    <property type="term" value="C:periplasmic space"/>
    <property type="evidence" value="ECO:0007669"/>
    <property type="project" value="InterPro"/>
</dbReference>